<organism evidence="1 2">
    <name type="scientific">Amycolatopsis minnesotensis</name>
    <dbReference type="NCBI Taxonomy" id="337894"/>
    <lineage>
        <taxon>Bacteria</taxon>
        <taxon>Bacillati</taxon>
        <taxon>Actinomycetota</taxon>
        <taxon>Actinomycetes</taxon>
        <taxon>Pseudonocardiales</taxon>
        <taxon>Pseudonocardiaceae</taxon>
        <taxon>Amycolatopsis</taxon>
    </lineage>
</organism>
<proteinExistence type="predicted"/>
<evidence type="ECO:0000313" key="2">
    <source>
        <dbReference type="Proteomes" id="UP001501116"/>
    </source>
</evidence>
<gene>
    <name evidence="1" type="ORF">GCM10009754_18620</name>
</gene>
<dbReference type="RefSeq" id="WP_344415673.1">
    <property type="nucleotide sequence ID" value="NZ_BAAANN010000006.1"/>
</dbReference>
<dbReference type="Proteomes" id="UP001501116">
    <property type="component" value="Unassembled WGS sequence"/>
</dbReference>
<evidence type="ECO:0000313" key="1">
    <source>
        <dbReference type="EMBL" id="GAA1950253.1"/>
    </source>
</evidence>
<dbReference type="EMBL" id="BAAANN010000006">
    <property type="protein sequence ID" value="GAA1950253.1"/>
    <property type="molecule type" value="Genomic_DNA"/>
</dbReference>
<accession>A0ABP5BSH7</accession>
<keyword evidence="2" id="KW-1185">Reference proteome</keyword>
<sequence>MKTSRSLKVPVGLVAVAGLVVAGSFVFAGHTVVSETSAPGAADDRVENVLDVAVVRNDRLFGLAPSYDLRVGTGVIMSRSPLALCGEPVAVDEPSVASSARTPGGGVVVTLRSGATRTFPAATVRLSCG</sequence>
<reference evidence="2" key="1">
    <citation type="journal article" date="2019" name="Int. J. Syst. Evol. Microbiol.">
        <title>The Global Catalogue of Microorganisms (GCM) 10K type strain sequencing project: providing services to taxonomists for standard genome sequencing and annotation.</title>
        <authorList>
            <consortium name="The Broad Institute Genomics Platform"/>
            <consortium name="The Broad Institute Genome Sequencing Center for Infectious Disease"/>
            <person name="Wu L."/>
            <person name="Ma J."/>
        </authorList>
    </citation>
    <scope>NUCLEOTIDE SEQUENCE [LARGE SCALE GENOMIC DNA]</scope>
    <source>
        <strain evidence="2">JCM 14545</strain>
    </source>
</reference>
<comment type="caution">
    <text evidence="1">The sequence shown here is derived from an EMBL/GenBank/DDBJ whole genome shotgun (WGS) entry which is preliminary data.</text>
</comment>
<protein>
    <submittedName>
        <fullName evidence="1">Uncharacterized protein</fullName>
    </submittedName>
</protein>
<name>A0ABP5BSH7_9PSEU</name>